<evidence type="ECO:0000313" key="2">
    <source>
        <dbReference type="Proteomes" id="UP001501470"/>
    </source>
</evidence>
<keyword evidence="2" id="KW-1185">Reference proteome</keyword>
<sequence length="62" mass="5872">MAAAAGGGLATAGSSTAATDTATAVSNLPAVENADFTFRSLLLCPSAGLAGRSFGGERRAGG</sequence>
<dbReference type="Proteomes" id="UP001501470">
    <property type="component" value="Unassembled WGS sequence"/>
</dbReference>
<gene>
    <name evidence="1" type="ORF">GCM10009827_094980</name>
</gene>
<proteinExistence type="predicted"/>
<organism evidence="1 2">
    <name type="scientific">Dactylosporangium maewongense</name>
    <dbReference type="NCBI Taxonomy" id="634393"/>
    <lineage>
        <taxon>Bacteria</taxon>
        <taxon>Bacillati</taxon>
        <taxon>Actinomycetota</taxon>
        <taxon>Actinomycetes</taxon>
        <taxon>Micromonosporales</taxon>
        <taxon>Micromonosporaceae</taxon>
        <taxon>Dactylosporangium</taxon>
    </lineage>
</organism>
<evidence type="ECO:0000313" key="1">
    <source>
        <dbReference type="EMBL" id="GAA1558950.1"/>
    </source>
</evidence>
<name>A0ABP4NDQ9_9ACTN</name>
<dbReference type="EMBL" id="BAAAQD010000027">
    <property type="protein sequence ID" value="GAA1558950.1"/>
    <property type="molecule type" value="Genomic_DNA"/>
</dbReference>
<reference evidence="2" key="1">
    <citation type="journal article" date="2019" name="Int. J. Syst. Evol. Microbiol.">
        <title>The Global Catalogue of Microorganisms (GCM) 10K type strain sequencing project: providing services to taxonomists for standard genome sequencing and annotation.</title>
        <authorList>
            <consortium name="The Broad Institute Genomics Platform"/>
            <consortium name="The Broad Institute Genome Sequencing Center for Infectious Disease"/>
            <person name="Wu L."/>
            <person name="Ma J."/>
        </authorList>
    </citation>
    <scope>NUCLEOTIDE SEQUENCE [LARGE SCALE GENOMIC DNA]</scope>
    <source>
        <strain evidence="2">JCM 15933</strain>
    </source>
</reference>
<protein>
    <submittedName>
        <fullName evidence="1">Uncharacterized protein</fullName>
    </submittedName>
</protein>
<comment type="caution">
    <text evidence="1">The sequence shown here is derived from an EMBL/GenBank/DDBJ whole genome shotgun (WGS) entry which is preliminary data.</text>
</comment>
<accession>A0ABP4NDQ9</accession>